<dbReference type="Pfam" id="PF01565">
    <property type="entry name" value="FAD_binding_4"/>
    <property type="match status" value="1"/>
</dbReference>
<dbReference type="Gene3D" id="3.30.43.10">
    <property type="entry name" value="Uridine Diphospho-n-acetylenolpyruvylglucosamine Reductase, domain 2"/>
    <property type="match status" value="1"/>
</dbReference>
<dbReference type="PANTHER" id="PTHR43762">
    <property type="entry name" value="L-GULONOLACTONE OXIDASE"/>
    <property type="match status" value="1"/>
</dbReference>
<dbReference type="EMBL" id="CP006764">
    <property type="protein sequence ID" value="AIT61422.1"/>
    <property type="molecule type" value="Genomic_DNA"/>
</dbReference>
<dbReference type="RefSeq" id="WP_018020913.1">
    <property type="nucleotide sequence ID" value="NZ_AQUX01000001.1"/>
</dbReference>
<keyword evidence="4" id="KW-1185">Reference proteome</keyword>
<dbReference type="InterPro" id="IPR010031">
    <property type="entry name" value="FAD_lactone_oxidase-like"/>
</dbReference>
<sequence>MSTSTWHNWSGLITAQPEQILQPRTEAEVCEIVSRAAERRQRVKAVGAGHSFMPLAQTDGILINLDHLSAVTSIDRNAMTARILAGTRLRDIPDLLRPHGLALANQGDVDPQSLAGAISTGTHGTGIGHTGFAGMVKGFRIVTTDGVLRHAYPGAPGPDGRLFDLARISLGAFGIVTEVELDVVDTFILRASERSESLSETISHFEEHVRGSDHFEFYWFSHTDVVHAKRNARLPATEAITPIPRWRKVAADEVTNNGVFGAMCQLASTFPRLTEPFAHLSARFLDQREYSDYAHSVFVSTRRVRFNEMEYSVPLSDATEVLTEVRAALDRSDQHVLFPIEVRATAADNVPLSTAKGRQSCYIAVHRFHRDDHEAWFRQIEPILAAADGRPHWGKIHTLGFAELSERHEDLAAAAELRAEVDPDGMFVNDLVRRVFGIA</sequence>
<evidence type="ECO:0000256" key="1">
    <source>
        <dbReference type="ARBA" id="ARBA00023002"/>
    </source>
</evidence>
<dbReference type="PANTHER" id="PTHR43762:SF1">
    <property type="entry name" value="D-ARABINONO-1,4-LACTONE OXIDASE"/>
    <property type="match status" value="1"/>
</dbReference>
<gene>
    <name evidence="3" type="ORF">CDOO_09210</name>
</gene>
<proteinExistence type="predicted"/>
<dbReference type="InterPro" id="IPR006094">
    <property type="entry name" value="Oxid_FAD_bind_N"/>
</dbReference>
<evidence type="ECO:0000313" key="4">
    <source>
        <dbReference type="Proteomes" id="UP000029914"/>
    </source>
</evidence>
<dbReference type="InterPro" id="IPR016166">
    <property type="entry name" value="FAD-bd_PCMH"/>
</dbReference>
<evidence type="ECO:0000259" key="2">
    <source>
        <dbReference type="PROSITE" id="PS51387"/>
    </source>
</evidence>
<evidence type="ECO:0000313" key="3">
    <source>
        <dbReference type="EMBL" id="AIT61422.1"/>
    </source>
</evidence>
<dbReference type="STRING" id="558173.CDOO_09210"/>
<dbReference type="Pfam" id="PF04030">
    <property type="entry name" value="ALO"/>
    <property type="match status" value="1"/>
</dbReference>
<dbReference type="PIRSF" id="PIRSF000136">
    <property type="entry name" value="LGO_GLO"/>
    <property type="match status" value="1"/>
</dbReference>
<dbReference type="SUPFAM" id="SSF56176">
    <property type="entry name" value="FAD-binding/transporter-associated domain-like"/>
    <property type="match status" value="1"/>
</dbReference>
<dbReference type="InterPro" id="IPR007173">
    <property type="entry name" value="ALO_C"/>
</dbReference>
<reference evidence="3 4" key="1">
    <citation type="submission" date="2013-09" db="EMBL/GenBank/DDBJ databases">
        <title>Complete genome sequence of Corynebacterium doosanense CAU 212(T) (=DSM 45436(T)), isolated from activated sludge.</title>
        <authorList>
            <person name="Schaffert L."/>
            <person name="Albersmeier A."/>
            <person name="Kalinowski J."/>
            <person name="Ruckert C."/>
        </authorList>
    </citation>
    <scope>NUCLEOTIDE SEQUENCE [LARGE SCALE GENOMIC DNA]</scope>
    <source>
        <strain evidence="3 4">CAU 212</strain>
    </source>
</reference>
<dbReference type="GO" id="GO:0071949">
    <property type="term" value="F:FAD binding"/>
    <property type="evidence" value="ECO:0007669"/>
    <property type="project" value="InterPro"/>
</dbReference>
<dbReference type="Proteomes" id="UP000029914">
    <property type="component" value="Chromosome"/>
</dbReference>
<feature type="domain" description="FAD-binding PCMH-type" evidence="2">
    <location>
        <begin position="13"/>
        <end position="186"/>
    </location>
</feature>
<dbReference type="Gene3D" id="1.10.45.10">
    <property type="entry name" value="Vanillyl-alcohol Oxidase, Chain A, domain 4"/>
    <property type="match status" value="1"/>
</dbReference>
<dbReference type="NCBIfam" id="TIGR01679">
    <property type="entry name" value="bact_FAD_ox"/>
    <property type="match status" value="1"/>
</dbReference>
<dbReference type="HOGENOM" id="CLU_003896_4_3_11"/>
<dbReference type="InterPro" id="IPR036318">
    <property type="entry name" value="FAD-bd_PCMH-like_sf"/>
</dbReference>
<dbReference type="InterPro" id="IPR016167">
    <property type="entry name" value="FAD-bd_PCMH_sub1"/>
</dbReference>
<dbReference type="OrthoDB" id="9800184at2"/>
<dbReference type="eggNOG" id="COG0277">
    <property type="taxonomic scope" value="Bacteria"/>
</dbReference>
<dbReference type="AlphaFoldDB" id="A0A097IH49"/>
<dbReference type="GO" id="GO:0003885">
    <property type="term" value="F:D-arabinono-1,4-lactone oxidase activity"/>
    <property type="evidence" value="ECO:0007669"/>
    <property type="project" value="InterPro"/>
</dbReference>
<dbReference type="Gene3D" id="3.30.465.10">
    <property type="match status" value="1"/>
</dbReference>
<dbReference type="KEGG" id="cdo:CDOO_09210"/>
<protein>
    <submittedName>
        <fullName evidence="3">Dehydrogenase</fullName>
    </submittedName>
</protein>
<dbReference type="InterPro" id="IPR016169">
    <property type="entry name" value="FAD-bd_PCMH_sub2"/>
</dbReference>
<keyword evidence="1" id="KW-0560">Oxidoreductase</keyword>
<dbReference type="Gene3D" id="3.30.70.2520">
    <property type="match status" value="1"/>
</dbReference>
<name>A0A097IH49_9CORY</name>
<dbReference type="PROSITE" id="PS51387">
    <property type="entry name" value="FAD_PCMH"/>
    <property type="match status" value="1"/>
</dbReference>
<dbReference type="GO" id="GO:0016020">
    <property type="term" value="C:membrane"/>
    <property type="evidence" value="ECO:0007669"/>
    <property type="project" value="InterPro"/>
</dbReference>
<accession>A0A097IH49</accession>
<organism evidence="3 4">
    <name type="scientific">Corynebacterium doosanense CAU 212 = DSM 45436</name>
    <dbReference type="NCBI Taxonomy" id="558173"/>
    <lineage>
        <taxon>Bacteria</taxon>
        <taxon>Bacillati</taxon>
        <taxon>Actinomycetota</taxon>
        <taxon>Actinomycetes</taxon>
        <taxon>Mycobacteriales</taxon>
        <taxon>Corynebacteriaceae</taxon>
        <taxon>Corynebacterium</taxon>
    </lineage>
</organism>
<dbReference type="InterPro" id="IPR016171">
    <property type="entry name" value="Vanillyl_alc_oxidase_C-sub2"/>
</dbReference>